<evidence type="ECO:0000259" key="1">
    <source>
        <dbReference type="PROSITE" id="PS51481"/>
    </source>
</evidence>
<feature type="domain" description="DhaK" evidence="1">
    <location>
        <begin position="7"/>
        <end position="46"/>
    </location>
</feature>
<gene>
    <name evidence="2" type="ORF">GF339_00845</name>
</gene>
<dbReference type="InterPro" id="IPR004006">
    <property type="entry name" value="DhaK_dom"/>
</dbReference>
<protein>
    <submittedName>
        <fullName evidence="2">Dihydroxyacetone kinase subunit DhaK</fullName>
    </submittedName>
</protein>
<comment type="caution">
    <text evidence="2">The sequence shown here is derived from an EMBL/GenBank/DDBJ whole genome shotgun (WGS) entry which is preliminary data.</text>
</comment>
<keyword evidence="2" id="KW-0418">Kinase</keyword>
<evidence type="ECO:0000313" key="3">
    <source>
        <dbReference type="Proteomes" id="UP000649604"/>
    </source>
</evidence>
<organism evidence="2 3">
    <name type="scientific">candidate division KSB3 bacterium</name>
    <dbReference type="NCBI Taxonomy" id="2044937"/>
    <lineage>
        <taxon>Bacteria</taxon>
        <taxon>candidate division KSB3</taxon>
    </lineage>
</organism>
<dbReference type="AlphaFoldDB" id="A0A9D5JT21"/>
<dbReference type="GO" id="GO:0006071">
    <property type="term" value="P:glycerol metabolic process"/>
    <property type="evidence" value="ECO:0007669"/>
    <property type="project" value="InterPro"/>
</dbReference>
<name>A0A9D5JT21_9BACT</name>
<dbReference type="EMBL" id="WJJP01000022">
    <property type="protein sequence ID" value="MBD3323096.1"/>
    <property type="molecule type" value="Genomic_DNA"/>
</dbReference>
<accession>A0A9D5JT21</accession>
<dbReference type="Proteomes" id="UP000649604">
    <property type="component" value="Unassembled WGS sequence"/>
</dbReference>
<feature type="non-terminal residue" evidence="2">
    <location>
        <position position="46"/>
    </location>
</feature>
<sequence length="46" mass="4977">MKKLINAPDQVVHEALAGFAAAHPQLVTVHYEPNMIVRADAPVQGK</sequence>
<reference evidence="2" key="1">
    <citation type="submission" date="2019-11" db="EMBL/GenBank/DDBJ databases">
        <title>Microbial mats filling the niche in hypersaline microbial mats.</title>
        <authorList>
            <person name="Wong H.L."/>
            <person name="Macleod F.I."/>
            <person name="White R.A. III"/>
            <person name="Burns B.P."/>
        </authorList>
    </citation>
    <scope>NUCLEOTIDE SEQUENCE</scope>
    <source>
        <strain evidence="2">Rbin_158</strain>
    </source>
</reference>
<dbReference type="GO" id="GO:0004371">
    <property type="term" value="F:glycerone kinase activity"/>
    <property type="evidence" value="ECO:0007669"/>
    <property type="project" value="InterPro"/>
</dbReference>
<proteinExistence type="predicted"/>
<dbReference type="PROSITE" id="PS51481">
    <property type="entry name" value="DHAK"/>
    <property type="match status" value="1"/>
</dbReference>
<evidence type="ECO:0000313" key="2">
    <source>
        <dbReference type="EMBL" id="MBD3323096.1"/>
    </source>
</evidence>
<keyword evidence="2" id="KW-0808">Transferase</keyword>